<evidence type="ECO:0000313" key="3">
    <source>
        <dbReference type="Proteomes" id="UP000807785"/>
    </source>
</evidence>
<dbReference type="AlphaFoldDB" id="A0A9D7HMS4"/>
<feature type="region of interest" description="Disordered" evidence="1">
    <location>
        <begin position="22"/>
        <end position="46"/>
    </location>
</feature>
<evidence type="ECO:0000313" key="2">
    <source>
        <dbReference type="EMBL" id="MBK6974063.1"/>
    </source>
</evidence>
<dbReference type="EMBL" id="JADJEV010000004">
    <property type="protein sequence ID" value="MBK6974063.1"/>
    <property type="molecule type" value="Genomic_DNA"/>
</dbReference>
<sequence length="46" mass="5024">MAAIVVADVKTIKRKAMIALVEEQAPTGHRQKGSNQSSTDLREDQT</sequence>
<proteinExistence type="predicted"/>
<protein>
    <submittedName>
        <fullName evidence="2">Uncharacterized protein</fullName>
    </submittedName>
</protein>
<organism evidence="2 3">
    <name type="scientific">Candidatus Methylophosphatis roskildensis</name>
    <dbReference type="NCBI Taxonomy" id="2899263"/>
    <lineage>
        <taxon>Bacteria</taxon>
        <taxon>Pseudomonadati</taxon>
        <taxon>Pseudomonadota</taxon>
        <taxon>Betaproteobacteria</taxon>
        <taxon>Nitrosomonadales</taxon>
        <taxon>Sterolibacteriaceae</taxon>
        <taxon>Candidatus Methylophosphatis</taxon>
    </lineage>
</organism>
<reference evidence="2" key="1">
    <citation type="submission" date="2020-10" db="EMBL/GenBank/DDBJ databases">
        <title>Connecting structure to function with the recovery of over 1000 high-quality activated sludge metagenome-assembled genomes encoding full-length rRNA genes using long-read sequencing.</title>
        <authorList>
            <person name="Singleton C.M."/>
            <person name="Petriglieri F."/>
            <person name="Kristensen J.M."/>
            <person name="Kirkegaard R.H."/>
            <person name="Michaelsen T.Y."/>
            <person name="Andersen M.H."/>
            <person name="Karst S.M."/>
            <person name="Dueholm M.S."/>
            <person name="Nielsen P.H."/>
            <person name="Albertsen M."/>
        </authorList>
    </citation>
    <scope>NUCLEOTIDE SEQUENCE</scope>
    <source>
        <strain evidence="2">Bjer_18-Q3-R1-45_BAT3C.347</strain>
    </source>
</reference>
<name>A0A9D7HMS4_9PROT</name>
<evidence type="ECO:0000256" key="1">
    <source>
        <dbReference type="SAM" id="MobiDB-lite"/>
    </source>
</evidence>
<gene>
    <name evidence="2" type="ORF">IPH26_14375</name>
</gene>
<accession>A0A9D7HMS4</accession>
<dbReference type="Proteomes" id="UP000807785">
    <property type="component" value="Unassembled WGS sequence"/>
</dbReference>
<comment type="caution">
    <text evidence="2">The sequence shown here is derived from an EMBL/GenBank/DDBJ whole genome shotgun (WGS) entry which is preliminary data.</text>
</comment>